<dbReference type="EMBL" id="CP159218">
    <property type="protein sequence ID" value="XCG62455.1"/>
    <property type="molecule type" value="Genomic_DNA"/>
</dbReference>
<dbReference type="InterPro" id="IPR011991">
    <property type="entry name" value="ArsR-like_HTH"/>
</dbReference>
<dbReference type="SUPFAM" id="SSF46785">
    <property type="entry name" value="Winged helix' DNA-binding domain"/>
    <property type="match status" value="1"/>
</dbReference>
<dbReference type="CDD" id="cd00090">
    <property type="entry name" value="HTH_ARSR"/>
    <property type="match status" value="1"/>
</dbReference>
<proteinExistence type="predicted"/>
<organism evidence="1">
    <name type="scientific">Nakamurella sp. A5-74</name>
    <dbReference type="NCBI Taxonomy" id="3158264"/>
    <lineage>
        <taxon>Bacteria</taxon>
        <taxon>Bacillati</taxon>
        <taxon>Actinomycetota</taxon>
        <taxon>Actinomycetes</taxon>
        <taxon>Nakamurellales</taxon>
        <taxon>Nakamurellaceae</taxon>
        <taxon>Nakamurella</taxon>
    </lineage>
</organism>
<dbReference type="Gene3D" id="1.10.10.10">
    <property type="entry name" value="Winged helix-like DNA-binding domain superfamily/Winged helix DNA-binding domain"/>
    <property type="match status" value="1"/>
</dbReference>
<accession>A0AAU8DLD0</accession>
<dbReference type="RefSeq" id="WP_353648070.1">
    <property type="nucleotide sequence ID" value="NZ_CP159218.1"/>
</dbReference>
<dbReference type="InterPro" id="IPR036388">
    <property type="entry name" value="WH-like_DNA-bd_sf"/>
</dbReference>
<gene>
    <name evidence="1" type="ORF">ABLG96_14495</name>
</gene>
<dbReference type="AlphaFoldDB" id="A0AAU8DLD0"/>
<sequence length="176" mass="19832">MSLDDSGNVRPVATEAERRALSSVVRLRILRMCRYSELTNRQIADRLGRNPATVLHHVRTLVDTGFLVVGDPRRGARGSRELPYRATGRSWALDFGPQPGIPPERHNVMLRTFMDEVAGVPESAVECTRLGLQLSPERLAELRERLQQTFDEFAADQMATDQPRISMFLAVHPEVN</sequence>
<dbReference type="Pfam" id="PF12840">
    <property type="entry name" value="HTH_20"/>
    <property type="match status" value="1"/>
</dbReference>
<protein>
    <submittedName>
        <fullName evidence="1">Winged helix-turn-helix domain-containing protein</fullName>
    </submittedName>
</protein>
<name>A0AAU8DLD0_9ACTN</name>
<evidence type="ECO:0000313" key="1">
    <source>
        <dbReference type="EMBL" id="XCG62455.1"/>
    </source>
</evidence>
<reference evidence="1" key="1">
    <citation type="submission" date="2024-05" db="EMBL/GenBank/DDBJ databases">
        <authorList>
            <person name="Cai S.Y."/>
            <person name="Jin L.M."/>
            <person name="Li H.R."/>
        </authorList>
    </citation>
    <scope>NUCLEOTIDE SEQUENCE</scope>
    <source>
        <strain evidence="1">A5-74</strain>
    </source>
</reference>
<dbReference type="InterPro" id="IPR036390">
    <property type="entry name" value="WH_DNA-bd_sf"/>
</dbReference>